<organism evidence="1 2">
    <name type="scientific">Shewanella sedimentimangrovi</name>
    <dbReference type="NCBI Taxonomy" id="2814293"/>
    <lineage>
        <taxon>Bacteria</taxon>
        <taxon>Pseudomonadati</taxon>
        <taxon>Pseudomonadota</taxon>
        <taxon>Gammaproteobacteria</taxon>
        <taxon>Alteromonadales</taxon>
        <taxon>Shewanellaceae</taxon>
        <taxon>Shewanella</taxon>
    </lineage>
</organism>
<proteinExistence type="predicted"/>
<keyword evidence="2" id="KW-1185">Reference proteome</keyword>
<sequence length="77" mass="8959">MKRQIFYAIVAYAAWLTYQDVNGMLDEQQGQAFKPLLEQLIDEQKEEKPELTAYGRLSIENQELVDADMAKHRRAAE</sequence>
<name>A0ABX7R063_9GAMM</name>
<dbReference type="Proteomes" id="UP000663207">
    <property type="component" value="Chromosome"/>
</dbReference>
<evidence type="ECO:0000313" key="1">
    <source>
        <dbReference type="EMBL" id="QSX37167.1"/>
    </source>
</evidence>
<reference evidence="1 2" key="1">
    <citation type="submission" date="2021-03" db="EMBL/GenBank/DDBJ databases">
        <title>Novel species identification of genus Shewanella.</title>
        <authorList>
            <person name="Liu G."/>
            <person name="Zhang Q."/>
        </authorList>
    </citation>
    <scope>NUCLEOTIDE SEQUENCE [LARGE SCALE GENOMIC DNA]</scope>
    <source>
        <strain evidence="1 2">FJAT-52962</strain>
    </source>
</reference>
<dbReference type="EMBL" id="CP071502">
    <property type="protein sequence ID" value="QSX37167.1"/>
    <property type="molecule type" value="Genomic_DNA"/>
</dbReference>
<protein>
    <submittedName>
        <fullName evidence="1">Uncharacterized protein</fullName>
    </submittedName>
</protein>
<dbReference type="RefSeq" id="WP_207380429.1">
    <property type="nucleotide sequence ID" value="NZ_CP071502.1"/>
</dbReference>
<gene>
    <name evidence="1" type="ORF">JYB85_18290</name>
</gene>
<evidence type="ECO:0000313" key="2">
    <source>
        <dbReference type="Proteomes" id="UP000663207"/>
    </source>
</evidence>
<accession>A0ABX7R063</accession>